<accession>K6VQY9</accession>
<gene>
    <name evidence="1" type="ORF">AUCHE_20_00300</name>
</gene>
<dbReference type="STRING" id="100225.SAMN05421595_3021"/>
<organism evidence="1 2">
    <name type="scientific">Austwickia chelonae NBRC 105200</name>
    <dbReference type="NCBI Taxonomy" id="1184607"/>
    <lineage>
        <taxon>Bacteria</taxon>
        <taxon>Bacillati</taxon>
        <taxon>Actinomycetota</taxon>
        <taxon>Actinomycetes</taxon>
        <taxon>Micrococcales</taxon>
        <taxon>Dermatophilaceae</taxon>
        <taxon>Austwickia</taxon>
    </lineage>
</organism>
<proteinExistence type="predicted"/>
<protein>
    <recommendedName>
        <fullName evidence="3">DUF11 domain-containing protein</fullName>
    </recommendedName>
</protein>
<evidence type="ECO:0000313" key="1">
    <source>
        <dbReference type="EMBL" id="GAB79159.1"/>
    </source>
</evidence>
<evidence type="ECO:0008006" key="3">
    <source>
        <dbReference type="Google" id="ProtNLM"/>
    </source>
</evidence>
<dbReference type="Proteomes" id="UP000008495">
    <property type="component" value="Unassembled WGS sequence"/>
</dbReference>
<sequence length="450" mass="48208">MSWSAPKEIHEFTTWGTYQMVDVRNDGAVRLVPVAASLDGQKLDVEYSGCSPVEAGESCRFLFPHSMDGVPYPKNWDSTLSVTMKSPDGALHVRKDTHRVSVVNDPPEQLFIMQAISDAVDPDQGVGYCRIPNYFRRIPEISNLVSLSSEVLGDLMDKKNAKIVSRGTMPWSCEDSWVSSVKVAPGDSLKDVVTATVADDDGLTVSTAFAVTWRSTKPAPKLKATLAVDQKDLAETGEQAKLTLTATNVSTSPVTVSRVSTPEGAVPLSSCQGGPVVSPGKSLVCRYTTKEALKGKPRSSVAFEASVATTDGEVVAAKASTTFRDVYPLAEVTLQVEHQGDRSALVTMVARGVSPEPGRVHASGLETAARVTGGRCEDIPPVLTMGAEWRCSFTYQLNLSHPQAVNSFDAWVTLVDDDRTFGTSAAHAQVLSGGPLAKKALVDNGRERHS</sequence>
<dbReference type="AlphaFoldDB" id="K6VQY9"/>
<name>K6VQY9_9MICO</name>
<keyword evidence="2" id="KW-1185">Reference proteome</keyword>
<dbReference type="EMBL" id="BAGZ01000020">
    <property type="protein sequence ID" value="GAB79159.1"/>
    <property type="molecule type" value="Genomic_DNA"/>
</dbReference>
<comment type="caution">
    <text evidence="1">The sequence shown here is derived from an EMBL/GenBank/DDBJ whole genome shotgun (WGS) entry which is preliminary data.</text>
</comment>
<reference evidence="1 2" key="1">
    <citation type="submission" date="2012-08" db="EMBL/GenBank/DDBJ databases">
        <title>Whole genome shotgun sequence of Austwickia chelonae NBRC 105200.</title>
        <authorList>
            <person name="Yoshida I."/>
            <person name="Hosoyama A."/>
            <person name="Tsuchikane K."/>
            <person name="Katsumata H."/>
            <person name="Ando Y."/>
            <person name="Ohji S."/>
            <person name="Hamada M."/>
            <person name="Tamura T."/>
            <person name="Yamazoe A."/>
            <person name="Yamazaki S."/>
            <person name="Fujita N."/>
        </authorList>
    </citation>
    <scope>NUCLEOTIDE SEQUENCE [LARGE SCALE GENOMIC DNA]</scope>
    <source>
        <strain evidence="1 2">NBRC 105200</strain>
    </source>
</reference>
<evidence type="ECO:0000313" key="2">
    <source>
        <dbReference type="Proteomes" id="UP000008495"/>
    </source>
</evidence>